<dbReference type="GO" id="GO:0005737">
    <property type="term" value="C:cytoplasm"/>
    <property type="evidence" value="ECO:0007669"/>
    <property type="project" value="UniProtKB-SubCell"/>
</dbReference>
<dbReference type="InterPro" id="IPR049381">
    <property type="entry name" value="UbiD-like_C"/>
</dbReference>
<comment type="catalytic activity">
    <reaction evidence="1">
        <text>(E)-ferulate + H(+) = 2-methoxy-4-vinylphenol + CO2</text>
        <dbReference type="Rhea" id="RHEA:33807"/>
        <dbReference type="ChEBI" id="CHEBI:15378"/>
        <dbReference type="ChEBI" id="CHEBI:16526"/>
        <dbReference type="ChEBI" id="CHEBI:29749"/>
        <dbReference type="ChEBI" id="CHEBI:42438"/>
        <dbReference type="EC" id="4.1.1.102"/>
    </reaction>
</comment>
<feature type="domain" description="3-octaprenyl-4-hydroxybenzoate carboxy-lyase-like C-terminal" evidence="4">
    <location>
        <begin position="319"/>
        <end position="455"/>
    </location>
</feature>
<name>A0AA38VQF3_9PEZI</name>
<organism evidence="5 6">
    <name type="scientific">Pleurostoma richardsiae</name>
    <dbReference type="NCBI Taxonomy" id="41990"/>
    <lineage>
        <taxon>Eukaryota</taxon>
        <taxon>Fungi</taxon>
        <taxon>Dikarya</taxon>
        <taxon>Ascomycota</taxon>
        <taxon>Pezizomycotina</taxon>
        <taxon>Sordariomycetes</taxon>
        <taxon>Sordariomycetidae</taxon>
        <taxon>Calosphaeriales</taxon>
        <taxon>Pleurostomataceae</taxon>
        <taxon>Pleurostoma</taxon>
    </lineage>
</organism>
<dbReference type="InterPro" id="IPR049383">
    <property type="entry name" value="UbiD-like_N"/>
</dbReference>
<comment type="similarity">
    <text evidence="1">Belongs to the UbiD family. UbiD-like/FDC subfamily.</text>
</comment>
<comment type="caution">
    <text evidence="5">The sequence shown here is derived from an EMBL/GenBank/DDBJ whole genome shotgun (WGS) entry which is preliminary data.</text>
</comment>
<feature type="binding site" evidence="1">
    <location>
        <position position="228"/>
    </location>
    <ligand>
        <name>prenylated FMN</name>
        <dbReference type="ChEBI" id="CHEBI:87746"/>
    </ligand>
</feature>
<evidence type="ECO:0000313" key="6">
    <source>
        <dbReference type="Proteomes" id="UP001174694"/>
    </source>
</evidence>
<proteinExistence type="inferred from homology"/>
<dbReference type="InterPro" id="IPR032903">
    <property type="entry name" value="FDC-like"/>
</dbReference>
<dbReference type="NCBIfam" id="TIGR00148">
    <property type="entry name" value="UbiD family decarboxylase"/>
    <property type="match status" value="1"/>
</dbReference>
<comment type="catalytic activity">
    <reaction evidence="1">
        <text>(E)-cinnamate + H(+) = styrene + CO2</text>
        <dbReference type="Rhea" id="RHEA:46920"/>
        <dbReference type="ChEBI" id="CHEBI:15378"/>
        <dbReference type="ChEBI" id="CHEBI:15669"/>
        <dbReference type="ChEBI" id="CHEBI:16526"/>
        <dbReference type="ChEBI" id="CHEBI:27452"/>
        <dbReference type="EC" id="4.1.1.102"/>
    </reaction>
</comment>
<sequence length="497" mass="54362">MAHLEFRRFVQALRDDGDLAEIDAEVDPDGEIGAVCRKAGETRNKAVLFNNIRGNYDGLIRVLGAPGGLRKKDLGEFGRVAMHFGLPSTATAADIFEKLMSVEFTDPLPPKTVESGPCKENILRGSQVDLTKIPVPLLHGRDGGRYIQTYGMHIVQTRDKSWTNWSIARAMVLDKNKLTGLVAPTQHIGMIHGQWQAEGQDTPWALAFGVPPTAIAVSGMPIPENVDESGYVGALNGTPVEVVRCETNDLYVPATSEIVLEGTISQNETAEEGPMGEMFGMLFPGKQRQCPVFHVNTITYRNNAILPVAVAGRAPEETHTIYGFLASAAIAKVCQEASLPIKQVWVPYETSATWAALQVDTKALRAAGWKREAFCRRVGEVVFNSHAAAATSRLVLVGDDIDPTDFDDVLWVFHTRCRPGLDEYVFEDVPGFPLIPFMSYGPGNPLQGGKVVSDCLFTDQYNGSGFEFTEASFRGGYTDEVRSLVNDRWASVYGFGK</sequence>
<dbReference type="GO" id="GO:0033494">
    <property type="term" value="P:ferulate metabolic process"/>
    <property type="evidence" value="ECO:0007669"/>
    <property type="project" value="UniProtKB-UniRule"/>
</dbReference>
<dbReference type="PANTHER" id="PTHR30108">
    <property type="entry name" value="3-OCTAPRENYL-4-HYDROXYBENZOATE CARBOXY-LYASE-RELATED"/>
    <property type="match status" value="1"/>
</dbReference>
<dbReference type="AlphaFoldDB" id="A0AA38VQF3"/>
<accession>A0AA38VQF3</accession>
<feature type="binding site" evidence="1">
    <location>
        <position position="187"/>
    </location>
    <ligand>
        <name>Mn(2+)</name>
        <dbReference type="ChEBI" id="CHEBI:29035"/>
    </ligand>
</feature>
<dbReference type="InterPro" id="IPR002830">
    <property type="entry name" value="UbiD"/>
</dbReference>
<dbReference type="SUPFAM" id="SSF50475">
    <property type="entry name" value="FMN-binding split barrel"/>
    <property type="match status" value="1"/>
</dbReference>
<protein>
    <recommendedName>
        <fullName evidence="1">Ferulic acid decarboxylase 1</fullName>
        <ecNumber evidence="1">4.1.1.102</ecNumber>
    </recommendedName>
    <alternativeName>
        <fullName evidence="1">Phenacrylate decarboxylase</fullName>
    </alternativeName>
</protein>
<dbReference type="GO" id="GO:0016831">
    <property type="term" value="F:carboxy-lyase activity"/>
    <property type="evidence" value="ECO:0007669"/>
    <property type="project" value="UniProtKB-UniRule"/>
</dbReference>
<dbReference type="HAMAP" id="MF_01983">
    <property type="entry name" value="UbiD_FDC"/>
    <property type="match status" value="1"/>
</dbReference>
<feature type="binding site" evidence="1">
    <location>
        <begin position="164"/>
        <end position="169"/>
    </location>
    <ligand>
        <name>prenylated FMN</name>
        <dbReference type="ChEBI" id="CHEBI:87746"/>
    </ligand>
</feature>
<comment type="subunit">
    <text evidence="1">Homodimer. May form higher order oligomers.</text>
</comment>
<keyword evidence="1" id="KW-0963">Cytoplasm</keyword>
<feature type="active site" description="Proton donor" evidence="1">
    <location>
        <position position="277"/>
    </location>
</feature>
<feature type="binding site" evidence="1">
    <location>
        <position position="228"/>
    </location>
    <ligand>
        <name>Mn(2+)</name>
        <dbReference type="ChEBI" id="CHEBI:29035"/>
    </ligand>
</feature>
<comment type="function">
    <text evidence="1">Catalyzes the reversible decarboxylation of aromatic carboxylic acids like ferulic acid, p-coumaric acid or cinnamic acid, producing the corresponding vinyl derivatives 4-vinylphenol, 4-vinylguaiacol, and styrene, respectively, which play the role of aroma metabolites.</text>
</comment>
<keyword evidence="1" id="KW-0464">Manganese</keyword>
<dbReference type="Pfam" id="PF20696">
    <property type="entry name" value="UbiD_C"/>
    <property type="match status" value="1"/>
</dbReference>
<dbReference type="EC" id="4.1.1.102" evidence="1"/>
<keyword evidence="1" id="KW-0479">Metal-binding</keyword>
<dbReference type="Proteomes" id="UP001174694">
    <property type="component" value="Unassembled WGS sequence"/>
</dbReference>
<dbReference type="Pfam" id="PF01977">
    <property type="entry name" value="UbiD"/>
    <property type="match status" value="1"/>
</dbReference>
<comment type="cofactor">
    <cofactor evidence="1">
        <name>prenylated FMN</name>
        <dbReference type="ChEBI" id="CHEBI:87746"/>
    </cofactor>
    <text evidence="1">Binds 1 prenylated FMN per subunit.</text>
</comment>
<evidence type="ECO:0000259" key="3">
    <source>
        <dbReference type="Pfam" id="PF20695"/>
    </source>
</evidence>
<feature type="binding site" evidence="1">
    <location>
        <begin position="186"/>
        <end position="187"/>
    </location>
    <ligand>
        <name>prenylated FMN</name>
        <dbReference type="ChEBI" id="CHEBI:87746"/>
    </ligand>
</feature>
<comment type="caution">
    <text evidence="1">Lacks conserved residue(s) required for the propagation of feature annotation.</text>
</comment>
<keyword evidence="1" id="KW-0210">Decarboxylase</keyword>
<evidence type="ECO:0000256" key="1">
    <source>
        <dbReference type="HAMAP-Rule" id="MF_03196"/>
    </source>
</evidence>
<comment type="subcellular location">
    <subcellularLocation>
        <location evidence="1">Cytoplasm</location>
    </subcellularLocation>
</comment>
<dbReference type="EMBL" id="JANBVO010000026">
    <property type="protein sequence ID" value="KAJ9139460.1"/>
    <property type="molecule type" value="Genomic_DNA"/>
</dbReference>
<feature type="domain" description="3-octaprenyl-4-hydroxybenzoate carboxy-lyase-like N-terminal" evidence="3">
    <location>
        <begin position="11"/>
        <end position="99"/>
    </location>
</feature>
<keyword evidence="1" id="KW-0456">Lyase</keyword>
<comment type="cofactor">
    <cofactor evidence="1">
        <name>Mn(2+)</name>
        <dbReference type="ChEBI" id="CHEBI:29035"/>
    </cofactor>
</comment>
<dbReference type="Gene3D" id="3.40.1670.10">
    <property type="entry name" value="UbiD C-terminal domain-like"/>
    <property type="match status" value="1"/>
</dbReference>
<evidence type="ECO:0000259" key="2">
    <source>
        <dbReference type="Pfam" id="PF01977"/>
    </source>
</evidence>
<dbReference type="GO" id="GO:0046281">
    <property type="term" value="P:cinnamic acid catabolic process"/>
    <property type="evidence" value="ECO:0007669"/>
    <property type="project" value="UniProtKB-UniRule"/>
</dbReference>
<dbReference type="GO" id="GO:0046872">
    <property type="term" value="F:metal ion binding"/>
    <property type="evidence" value="ECO:0007669"/>
    <property type="project" value="UniProtKB-KW"/>
</dbReference>
<dbReference type="PANTHER" id="PTHR30108:SF17">
    <property type="entry name" value="FERULIC ACID DECARBOXYLASE 1"/>
    <property type="match status" value="1"/>
</dbReference>
<evidence type="ECO:0000259" key="4">
    <source>
        <dbReference type="Pfam" id="PF20696"/>
    </source>
</evidence>
<dbReference type="SUPFAM" id="SSF143968">
    <property type="entry name" value="UbiD C-terminal domain-like"/>
    <property type="match status" value="1"/>
</dbReference>
<feature type="binding site" evidence="1">
    <location>
        <position position="164"/>
    </location>
    <ligand>
        <name>Mn(2+)</name>
        <dbReference type="ChEBI" id="CHEBI:29035"/>
    </ligand>
</feature>
<reference evidence="5" key="1">
    <citation type="submission" date="2022-07" db="EMBL/GenBank/DDBJ databases">
        <title>Fungi with potential for degradation of polypropylene.</title>
        <authorList>
            <person name="Gostincar C."/>
        </authorList>
    </citation>
    <scope>NUCLEOTIDE SEQUENCE</scope>
    <source>
        <strain evidence="5">EXF-13308</strain>
    </source>
</reference>
<keyword evidence="6" id="KW-1185">Reference proteome</keyword>
<evidence type="ECO:0000313" key="5">
    <source>
        <dbReference type="EMBL" id="KAJ9139460.1"/>
    </source>
</evidence>
<dbReference type="InterPro" id="IPR048304">
    <property type="entry name" value="UbiD_Rift_dom"/>
</dbReference>
<feature type="domain" description="3-octaprenyl-4-hydroxybenzoate carboxy-lyase-like Rift-related" evidence="2">
    <location>
        <begin position="112"/>
        <end position="313"/>
    </location>
</feature>
<comment type="catalytic activity">
    <reaction evidence="1">
        <text>(E)-4-coumarate + H(+) = 4-vinylphenol + CO2</text>
        <dbReference type="Rhea" id="RHEA:33227"/>
        <dbReference type="ChEBI" id="CHEBI:1883"/>
        <dbReference type="ChEBI" id="CHEBI:12876"/>
        <dbReference type="ChEBI" id="CHEBI:15378"/>
        <dbReference type="ChEBI" id="CHEBI:16526"/>
        <dbReference type="EC" id="4.1.1.102"/>
    </reaction>
</comment>
<dbReference type="Pfam" id="PF20695">
    <property type="entry name" value="UbiD_N"/>
    <property type="match status" value="1"/>
</dbReference>
<gene>
    <name evidence="1" type="primary">FDC1</name>
    <name evidence="5" type="ORF">NKR23_g7862</name>
</gene>